<dbReference type="EnsemblPlants" id="KEH38905">
    <property type="protein sequence ID" value="KEH38905"/>
    <property type="gene ID" value="MTR_2g084505"/>
</dbReference>
<dbReference type="EMBL" id="CM001218">
    <property type="protein sequence ID" value="KEH38905.1"/>
    <property type="molecule type" value="Genomic_DNA"/>
</dbReference>
<keyword evidence="4" id="KW-1185">Reference proteome</keyword>
<dbReference type="Proteomes" id="UP000002051">
    <property type="component" value="Chromosome 2"/>
</dbReference>
<organism evidence="2 4">
    <name type="scientific">Medicago truncatula</name>
    <name type="common">Barrel medic</name>
    <name type="synonym">Medicago tribuloides</name>
    <dbReference type="NCBI Taxonomy" id="3880"/>
    <lineage>
        <taxon>Eukaryota</taxon>
        <taxon>Viridiplantae</taxon>
        <taxon>Streptophyta</taxon>
        <taxon>Embryophyta</taxon>
        <taxon>Tracheophyta</taxon>
        <taxon>Spermatophyta</taxon>
        <taxon>Magnoliopsida</taxon>
        <taxon>eudicotyledons</taxon>
        <taxon>Gunneridae</taxon>
        <taxon>Pentapetalae</taxon>
        <taxon>rosids</taxon>
        <taxon>fabids</taxon>
        <taxon>Fabales</taxon>
        <taxon>Fabaceae</taxon>
        <taxon>Papilionoideae</taxon>
        <taxon>50 kb inversion clade</taxon>
        <taxon>NPAAA clade</taxon>
        <taxon>Hologalegina</taxon>
        <taxon>IRL clade</taxon>
        <taxon>Trifolieae</taxon>
        <taxon>Medicago</taxon>
    </lineage>
</organism>
<reference evidence="3" key="3">
    <citation type="submission" date="2015-04" db="UniProtKB">
        <authorList>
            <consortium name="EnsemblPlants"/>
        </authorList>
    </citation>
    <scope>IDENTIFICATION</scope>
    <source>
        <strain evidence="3">cv. Jemalong A17</strain>
    </source>
</reference>
<evidence type="ECO:0000313" key="2">
    <source>
        <dbReference type="EMBL" id="KEH38905.1"/>
    </source>
</evidence>
<accession>A0A072VLA4</accession>
<evidence type="ECO:0000313" key="3">
    <source>
        <dbReference type="EnsemblPlants" id="KEH38905"/>
    </source>
</evidence>
<evidence type="ECO:0000256" key="1">
    <source>
        <dbReference type="SAM" id="MobiDB-lite"/>
    </source>
</evidence>
<proteinExistence type="predicted"/>
<feature type="region of interest" description="Disordered" evidence="1">
    <location>
        <begin position="31"/>
        <end position="58"/>
    </location>
</feature>
<feature type="compositionally biased region" description="Acidic residues" evidence="1">
    <location>
        <begin position="36"/>
        <end position="55"/>
    </location>
</feature>
<reference evidence="2 4" key="2">
    <citation type="journal article" date="2014" name="BMC Genomics">
        <title>An improved genome release (version Mt4.0) for the model legume Medicago truncatula.</title>
        <authorList>
            <person name="Tang H."/>
            <person name="Krishnakumar V."/>
            <person name="Bidwell S."/>
            <person name="Rosen B."/>
            <person name="Chan A."/>
            <person name="Zhou S."/>
            <person name="Gentzbittel L."/>
            <person name="Childs K.L."/>
            <person name="Yandell M."/>
            <person name="Gundlach H."/>
            <person name="Mayer K.F."/>
            <person name="Schwartz D.C."/>
            <person name="Town C.D."/>
        </authorList>
    </citation>
    <scope>GENOME REANNOTATION</scope>
    <source>
        <strain evidence="2">A17</strain>
        <strain evidence="3 4">cv. Jemalong A17</strain>
    </source>
</reference>
<gene>
    <name evidence="2" type="ordered locus">MTR_2g084505</name>
</gene>
<evidence type="ECO:0000313" key="4">
    <source>
        <dbReference type="Proteomes" id="UP000002051"/>
    </source>
</evidence>
<sequence>MEEMKELLEKSIKVLTPKEKAKKLREQNLKRKLEEAEVDGENEENQGEEEEEEGGDKEKDVLQVIMAIILNIRRSFLAIATDRIVT</sequence>
<reference evidence="2 4" key="1">
    <citation type="journal article" date="2011" name="Nature">
        <title>The Medicago genome provides insight into the evolution of rhizobial symbioses.</title>
        <authorList>
            <person name="Young N.D."/>
            <person name="Debelle F."/>
            <person name="Oldroyd G.E."/>
            <person name="Geurts R."/>
            <person name="Cannon S.B."/>
            <person name="Udvardi M.K."/>
            <person name="Benedito V.A."/>
            <person name="Mayer K.F."/>
            <person name="Gouzy J."/>
            <person name="Schoof H."/>
            <person name="Van de Peer Y."/>
            <person name="Proost S."/>
            <person name="Cook D.R."/>
            <person name="Meyers B.C."/>
            <person name="Spannagl M."/>
            <person name="Cheung F."/>
            <person name="De Mita S."/>
            <person name="Krishnakumar V."/>
            <person name="Gundlach H."/>
            <person name="Zhou S."/>
            <person name="Mudge J."/>
            <person name="Bharti A.K."/>
            <person name="Murray J.D."/>
            <person name="Naoumkina M.A."/>
            <person name="Rosen B."/>
            <person name="Silverstein K.A."/>
            <person name="Tang H."/>
            <person name="Rombauts S."/>
            <person name="Zhao P.X."/>
            <person name="Zhou P."/>
            <person name="Barbe V."/>
            <person name="Bardou P."/>
            <person name="Bechner M."/>
            <person name="Bellec A."/>
            <person name="Berger A."/>
            <person name="Berges H."/>
            <person name="Bidwell S."/>
            <person name="Bisseling T."/>
            <person name="Choisne N."/>
            <person name="Couloux A."/>
            <person name="Denny R."/>
            <person name="Deshpande S."/>
            <person name="Dai X."/>
            <person name="Doyle J.J."/>
            <person name="Dudez A.M."/>
            <person name="Farmer A.D."/>
            <person name="Fouteau S."/>
            <person name="Franken C."/>
            <person name="Gibelin C."/>
            <person name="Gish J."/>
            <person name="Goldstein S."/>
            <person name="Gonzalez A.J."/>
            <person name="Green P.J."/>
            <person name="Hallab A."/>
            <person name="Hartog M."/>
            <person name="Hua A."/>
            <person name="Humphray S.J."/>
            <person name="Jeong D.H."/>
            <person name="Jing Y."/>
            <person name="Jocker A."/>
            <person name="Kenton S.M."/>
            <person name="Kim D.J."/>
            <person name="Klee K."/>
            <person name="Lai H."/>
            <person name="Lang C."/>
            <person name="Lin S."/>
            <person name="Macmil S.L."/>
            <person name="Magdelenat G."/>
            <person name="Matthews L."/>
            <person name="McCorrison J."/>
            <person name="Monaghan E.L."/>
            <person name="Mun J.H."/>
            <person name="Najar F.Z."/>
            <person name="Nicholson C."/>
            <person name="Noirot C."/>
            <person name="O'Bleness M."/>
            <person name="Paule C.R."/>
            <person name="Poulain J."/>
            <person name="Prion F."/>
            <person name="Qin B."/>
            <person name="Qu C."/>
            <person name="Retzel E.F."/>
            <person name="Riddle C."/>
            <person name="Sallet E."/>
            <person name="Samain S."/>
            <person name="Samson N."/>
            <person name="Sanders I."/>
            <person name="Saurat O."/>
            <person name="Scarpelli C."/>
            <person name="Schiex T."/>
            <person name="Segurens B."/>
            <person name="Severin A.J."/>
            <person name="Sherrier D.J."/>
            <person name="Shi R."/>
            <person name="Sims S."/>
            <person name="Singer S.R."/>
            <person name="Sinharoy S."/>
            <person name="Sterck L."/>
            <person name="Viollet A."/>
            <person name="Wang B.B."/>
            <person name="Wang K."/>
            <person name="Wang M."/>
            <person name="Wang X."/>
            <person name="Warfsmann J."/>
            <person name="Weissenbach J."/>
            <person name="White D.D."/>
            <person name="White J.D."/>
            <person name="Wiley G.B."/>
            <person name="Wincker P."/>
            <person name="Xing Y."/>
            <person name="Yang L."/>
            <person name="Yao Z."/>
            <person name="Ying F."/>
            <person name="Zhai J."/>
            <person name="Zhou L."/>
            <person name="Zuber A."/>
            <person name="Denarie J."/>
            <person name="Dixon R.A."/>
            <person name="May G.D."/>
            <person name="Schwartz D.C."/>
            <person name="Rogers J."/>
            <person name="Quetier F."/>
            <person name="Town C.D."/>
            <person name="Roe B.A."/>
        </authorList>
    </citation>
    <scope>NUCLEOTIDE SEQUENCE [LARGE SCALE GENOMIC DNA]</scope>
    <source>
        <strain evidence="2">A17</strain>
        <strain evidence="3 4">cv. Jemalong A17</strain>
    </source>
</reference>
<dbReference type="AlphaFoldDB" id="A0A072VLA4"/>
<name>A0A072VLA4_MEDTR</name>
<dbReference type="HOGENOM" id="CLU_2501306_0_0_1"/>
<protein>
    <submittedName>
        <fullName evidence="2 3">Uncharacterized protein</fullName>
    </submittedName>
</protein>